<comment type="similarity">
    <text evidence="1">Belongs to the ATG16 family.</text>
</comment>
<gene>
    <name evidence="5" type="ORF">FA10DRAFT_251727</name>
</gene>
<protein>
    <submittedName>
        <fullName evidence="5">Autophagy protein 16</fullName>
    </submittedName>
</protein>
<feature type="region of interest" description="Disordered" evidence="3">
    <location>
        <begin position="221"/>
        <end position="265"/>
    </location>
</feature>
<organism evidence="5 6">
    <name type="scientific">Acaromyces ingoldii</name>
    <dbReference type="NCBI Taxonomy" id="215250"/>
    <lineage>
        <taxon>Eukaryota</taxon>
        <taxon>Fungi</taxon>
        <taxon>Dikarya</taxon>
        <taxon>Basidiomycota</taxon>
        <taxon>Ustilaginomycotina</taxon>
        <taxon>Exobasidiomycetes</taxon>
        <taxon>Exobasidiales</taxon>
        <taxon>Cryptobasidiaceae</taxon>
        <taxon>Acaromyces</taxon>
    </lineage>
</organism>
<reference evidence="5 6" key="1">
    <citation type="journal article" date="2018" name="Mol. Biol. Evol.">
        <title>Broad Genomic Sampling Reveals a Smut Pathogenic Ancestry of the Fungal Clade Ustilaginomycotina.</title>
        <authorList>
            <person name="Kijpornyongpan T."/>
            <person name="Mondo S.J."/>
            <person name="Barry K."/>
            <person name="Sandor L."/>
            <person name="Lee J."/>
            <person name="Lipzen A."/>
            <person name="Pangilinan J."/>
            <person name="LaButti K."/>
            <person name="Hainaut M."/>
            <person name="Henrissat B."/>
            <person name="Grigoriev I.V."/>
            <person name="Spatafora J.W."/>
            <person name="Aime M.C."/>
        </authorList>
    </citation>
    <scope>NUCLEOTIDE SEQUENCE [LARGE SCALE GENOMIC DNA]</scope>
    <source>
        <strain evidence="5 6">MCA 4198</strain>
    </source>
</reference>
<dbReference type="RefSeq" id="XP_025377485.1">
    <property type="nucleotide sequence ID" value="XM_025519621.1"/>
</dbReference>
<name>A0A316YLN2_9BASI</name>
<evidence type="ECO:0000256" key="2">
    <source>
        <dbReference type="SAM" id="Coils"/>
    </source>
</evidence>
<dbReference type="GeneID" id="37041537"/>
<feature type="compositionally biased region" description="Basic and acidic residues" evidence="3">
    <location>
        <begin position="221"/>
        <end position="241"/>
    </location>
</feature>
<accession>A0A316YLN2</accession>
<sequence length="265" mass="29601">MAALAGPSTWQSLIRQRLEERDSREKSYDEIITNCESDQRVTRHARMLEERSRSMLSAAGARSNAAPAEHAVASTVAVAAGGGGAAAPASTDKDNAVQRAYLASLEQQLNAAKDELSMLYKTQSQNAQRLLVLNEQLRDRDDKEREGSENVKRLVDESARVKRREEDLKAVLGEKDKMIQLLQDELSTLSLELSQVESRNDDLSRDNAMLVQRWLDKMNEQVDKMNEGNRIEEEKSKRGIETSDETDFEPIEGAGKVDDKGKKPA</sequence>
<dbReference type="OrthoDB" id="8949486at2759"/>
<feature type="compositionally biased region" description="Basic and acidic residues" evidence="3">
    <location>
        <begin position="255"/>
        <end position="265"/>
    </location>
</feature>
<evidence type="ECO:0000256" key="3">
    <source>
        <dbReference type="SAM" id="MobiDB-lite"/>
    </source>
</evidence>
<dbReference type="Gene3D" id="1.20.5.170">
    <property type="match status" value="1"/>
</dbReference>
<dbReference type="EMBL" id="KZ819636">
    <property type="protein sequence ID" value="PWN90287.1"/>
    <property type="molecule type" value="Genomic_DNA"/>
</dbReference>
<dbReference type="STRING" id="215250.A0A316YLN2"/>
<evidence type="ECO:0000313" key="5">
    <source>
        <dbReference type="EMBL" id="PWN90287.1"/>
    </source>
</evidence>
<evidence type="ECO:0000259" key="4">
    <source>
        <dbReference type="Pfam" id="PF08614"/>
    </source>
</evidence>
<dbReference type="Proteomes" id="UP000245768">
    <property type="component" value="Unassembled WGS sequence"/>
</dbReference>
<dbReference type="AlphaFoldDB" id="A0A316YLN2"/>
<dbReference type="CDD" id="cd22887">
    <property type="entry name" value="Atg16_CCD"/>
    <property type="match status" value="1"/>
</dbReference>
<dbReference type="InterPro" id="IPR013923">
    <property type="entry name" value="Autophagy-rel_prot_16_dom"/>
</dbReference>
<feature type="coiled-coil region" evidence="2">
    <location>
        <begin position="95"/>
        <end position="122"/>
    </location>
</feature>
<keyword evidence="2" id="KW-0175">Coiled coil</keyword>
<feature type="domain" description="Autophagy-related protein 16" evidence="4">
    <location>
        <begin position="14"/>
        <end position="226"/>
    </location>
</feature>
<dbReference type="InParanoid" id="A0A316YLN2"/>
<dbReference type="Pfam" id="PF08614">
    <property type="entry name" value="ATG16"/>
    <property type="match status" value="1"/>
</dbReference>
<proteinExistence type="inferred from homology"/>
<evidence type="ECO:0000313" key="6">
    <source>
        <dbReference type="Proteomes" id="UP000245768"/>
    </source>
</evidence>
<keyword evidence="6" id="KW-1185">Reference proteome</keyword>
<evidence type="ECO:0000256" key="1">
    <source>
        <dbReference type="ARBA" id="ARBA00005331"/>
    </source>
</evidence>